<dbReference type="Gene3D" id="3.30.110.20">
    <property type="entry name" value="Alba-like domain"/>
    <property type="match status" value="1"/>
</dbReference>
<dbReference type="InterPro" id="IPR007347">
    <property type="entry name" value="SpoVS"/>
</dbReference>
<organism evidence="1">
    <name type="scientific">uncultured Caudovirales phage</name>
    <dbReference type="NCBI Taxonomy" id="2100421"/>
    <lineage>
        <taxon>Viruses</taxon>
        <taxon>Duplodnaviria</taxon>
        <taxon>Heunggongvirae</taxon>
        <taxon>Uroviricota</taxon>
        <taxon>Caudoviricetes</taxon>
        <taxon>Peduoviridae</taxon>
        <taxon>Maltschvirus</taxon>
        <taxon>Maltschvirus maltsch</taxon>
    </lineage>
</organism>
<dbReference type="GO" id="GO:0003676">
    <property type="term" value="F:nucleic acid binding"/>
    <property type="evidence" value="ECO:0007669"/>
    <property type="project" value="InterPro"/>
</dbReference>
<name>A0A6J5QS81_9CAUD</name>
<gene>
    <name evidence="1" type="ORF">UFOVP1130_48</name>
</gene>
<sequence>MSQELHTPIDEILKVSGSSNPQSVGSILARAVNAGQAPKMRAIGASAVNQAAKAAAIARGFVAPRGIDLTYIIGFDDIIGDNGEAISAISFKPIVR</sequence>
<accession>A0A6J5QS81</accession>
<proteinExistence type="predicted"/>
<reference evidence="1" key="1">
    <citation type="submission" date="2020-05" db="EMBL/GenBank/DDBJ databases">
        <authorList>
            <person name="Chiriac C."/>
            <person name="Salcher M."/>
            <person name="Ghai R."/>
            <person name="Kavagutti S V."/>
        </authorList>
    </citation>
    <scope>NUCLEOTIDE SEQUENCE</scope>
</reference>
<dbReference type="Pfam" id="PF04232">
    <property type="entry name" value="SpoVS"/>
    <property type="match status" value="1"/>
</dbReference>
<dbReference type="PANTHER" id="PTHR35331:SF1">
    <property type="entry name" value="STAGE V SPORULATION PROTEIN S"/>
    <property type="match status" value="1"/>
</dbReference>
<dbReference type="InterPro" id="IPR036882">
    <property type="entry name" value="Alba-like_dom_sf"/>
</dbReference>
<protein>
    <submittedName>
        <fullName evidence="1">SpoVS Stage V sporulation protein SpoVS</fullName>
    </submittedName>
</protein>
<dbReference type="PANTHER" id="PTHR35331">
    <property type="entry name" value="STAGE V SPORULATION PROTEIN S"/>
    <property type="match status" value="1"/>
</dbReference>
<dbReference type="EMBL" id="LR797078">
    <property type="protein sequence ID" value="CAB4185416.1"/>
    <property type="molecule type" value="Genomic_DNA"/>
</dbReference>
<evidence type="ECO:0000313" key="1">
    <source>
        <dbReference type="EMBL" id="CAB4185416.1"/>
    </source>
</evidence>